<dbReference type="Proteomes" id="UP000812982">
    <property type="component" value="Unassembled WGS sequence"/>
</dbReference>
<dbReference type="EMBL" id="VOMB01000027">
    <property type="protein sequence ID" value="MBU9767169.1"/>
    <property type="molecule type" value="Genomic_DNA"/>
</dbReference>
<name>A0ABS6KUH6_9MYCO</name>
<evidence type="ECO:0000313" key="3">
    <source>
        <dbReference type="Proteomes" id="UP000812982"/>
    </source>
</evidence>
<organism evidence="2 3">
    <name type="scientific">[Mycobacterium] fortunisiensis</name>
    <dbReference type="NCBI Taxonomy" id="2600579"/>
    <lineage>
        <taxon>Bacteria</taxon>
        <taxon>Bacillati</taxon>
        <taxon>Actinomycetota</taxon>
        <taxon>Actinomycetes</taxon>
        <taxon>Mycobacteriales</taxon>
        <taxon>Mycobacteriaceae</taxon>
        <taxon>Mycolicibacterium</taxon>
    </lineage>
</organism>
<protein>
    <submittedName>
        <fullName evidence="2">Uncharacterized protein</fullName>
    </submittedName>
</protein>
<sequence>MLTPDRELFRTWEFPPHPAAGKSGLSSVIKSGKGFQGARSSAGAGADSVRSAPAGNRARRYHRAQLTALKPDLDATVNGAAAAGGDNCCREASRVRVVHYMGT</sequence>
<accession>A0ABS6KUH6</accession>
<keyword evidence="3" id="KW-1185">Reference proteome</keyword>
<evidence type="ECO:0000313" key="2">
    <source>
        <dbReference type="EMBL" id="MBU9767169.1"/>
    </source>
</evidence>
<reference evidence="2 3" key="1">
    <citation type="journal article" date="2021" name="Sci. Rep.">
        <title>Phenotypic and genomic hallmarks of a novel, potentially pathogenic rapidly growing Mycobacterium species related to the Mycobacterium fortuitum complex.</title>
        <authorList>
            <person name="Gharbi R."/>
            <person name="Khanna V."/>
            <person name="Frigui W."/>
            <person name="Mhenni B."/>
            <person name="Brosch R."/>
            <person name="Mardassi H."/>
        </authorList>
    </citation>
    <scope>NUCLEOTIDE SEQUENCE [LARGE SCALE GENOMIC DNA]</scope>
    <source>
        <strain evidence="2 3">TNTM28</strain>
    </source>
</reference>
<evidence type="ECO:0000256" key="1">
    <source>
        <dbReference type="SAM" id="MobiDB-lite"/>
    </source>
</evidence>
<gene>
    <name evidence="2" type="ORF">FR943_25480</name>
</gene>
<feature type="region of interest" description="Disordered" evidence="1">
    <location>
        <begin position="13"/>
        <end position="60"/>
    </location>
</feature>
<feature type="compositionally biased region" description="Low complexity" evidence="1">
    <location>
        <begin position="37"/>
        <end position="52"/>
    </location>
</feature>
<comment type="caution">
    <text evidence="2">The sequence shown here is derived from an EMBL/GenBank/DDBJ whole genome shotgun (WGS) entry which is preliminary data.</text>
</comment>
<dbReference type="RefSeq" id="WP_217161075.1">
    <property type="nucleotide sequence ID" value="NZ_VOMB01000027.1"/>
</dbReference>
<proteinExistence type="predicted"/>